<evidence type="ECO:0000313" key="3">
    <source>
        <dbReference type="Proteomes" id="UP000247152"/>
    </source>
</evidence>
<proteinExistence type="predicted"/>
<dbReference type="Proteomes" id="UP000287374">
    <property type="component" value="Unassembled WGS sequence"/>
</dbReference>
<reference evidence="1 3" key="1">
    <citation type="submission" date="2018-05" db="EMBL/GenBank/DDBJ databases">
        <title>Legionella qingyii sp.nov., whole genome shotgun sequence.</title>
        <authorList>
            <person name="Wu H."/>
            <person name="Zhu Q."/>
            <person name="Hu C."/>
        </authorList>
    </citation>
    <scope>NUCLEOTIDE SEQUENCE [LARGE SCALE GENOMIC DNA]</scope>
    <source>
        <strain evidence="1 3">HEB18</strain>
    </source>
</reference>
<sequence length="192" mass="21697">MQDKSELCNKLYTLAQIKTSNVSAECKSVLFEMQRLGLTIDSTLEKIKIFLGGIVLSMAQDQWKYGIKLSVNPGQIVENVKLPNQASCEEMIKQIGEYIGNNPYLISIDFFKQKIQARSGRSEVYFFPNLQNSMDEINGLLAEIKLALISEEDKSKALLLICVKNQIAFFASSKDNQGQVEDQTEEKYPEIN</sequence>
<keyword evidence="4" id="KW-1185">Reference proteome</keyword>
<dbReference type="AlphaFoldDB" id="A0A317U472"/>
<dbReference type="EMBL" id="RZGX01000013">
    <property type="protein sequence ID" value="RUR22070.1"/>
    <property type="molecule type" value="Genomic_DNA"/>
</dbReference>
<organism evidence="1 3">
    <name type="scientific">Legionella qingyii</name>
    <dbReference type="NCBI Taxonomy" id="2184757"/>
    <lineage>
        <taxon>Bacteria</taxon>
        <taxon>Pseudomonadati</taxon>
        <taxon>Pseudomonadota</taxon>
        <taxon>Gammaproteobacteria</taxon>
        <taxon>Legionellales</taxon>
        <taxon>Legionellaceae</taxon>
        <taxon>Legionella</taxon>
    </lineage>
</organism>
<dbReference type="Proteomes" id="UP000247152">
    <property type="component" value="Unassembled WGS sequence"/>
</dbReference>
<accession>A0A317U472</accession>
<evidence type="ECO:0000313" key="1">
    <source>
        <dbReference type="EMBL" id="PWY56068.1"/>
    </source>
</evidence>
<dbReference type="RefSeq" id="WP_110142392.1">
    <property type="nucleotide sequence ID" value="NZ_QHJG01000012.1"/>
</dbReference>
<reference evidence="2 4" key="2">
    <citation type="submission" date="2018-12" db="EMBL/GenBank/DDBJ databases">
        <title>Legionella sp,whole genome shotgun sequence.</title>
        <authorList>
            <person name="Wu H."/>
        </authorList>
    </citation>
    <scope>NUCLEOTIDE SEQUENCE [LARGE SCALE GENOMIC DNA]</scope>
    <source>
        <strain evidence="4">km489</strain>
        <strain evidence="2">Km489</strain>
    </source>
</reference>
<dbReference type="EMBL" id="QHJG01000012">
    <property type="protein sequence ID" value="PWY56068.1"/>
    <property type="molecule type" value="Genomic_DNA"/>
</dbReference>
<comment type="caution">
    <text evidence="1">The sequence shown here is derived from an EMBL/GenBank/DDBJ whole genome shotgun (WGS) entry which is preliminary data.</text>
</comment>
<evidence type="ECO:0000313" key="4">
    <source>
        <dbReference type="Proteomes" id="UP000287374"/>
    </source>
</evidence>
<name>A0A317U472_9GAMM</name>
<evidence type="ECO:0000313" key="2">
    <source>
        <dbReference type="EMBL" id="RUR22070.1"/>
    </source>
</evidence>
<gene>
    <name evidence="1" type="ORF">DGG96_09025</name>
    <name evidence="2" type="ORF">ELY20_10945</name>
</gene>
<protein>
    <submittedName>
        <fullName evidence="1">Uncharacterized protein</fullName>
    </submittedName>
</protein>